<evidence type="ECO:0000256" key="10">
    <source>
        <dbReference type="ARBA" id="ARBA00022840"/>
    </source>
</evidence>
<dbReference type="OrthoDB" id="335833at2"/>
<dbReference type="Pfam" id="PF00672">
    <property type="entry name" value="HAMP"/>
    <property type="match status" value="1"/>
</dbReference>
<comment type="catalytic activity">
    <reaction evidence="1">
        <text>ATP + protein L-histidine = ADP + protein N-phospho-L-histidine.</text>
        <dbReference type="EC" id="2.7.13.3"/>
    </reaction>
</comment>
<dbReference type="SUPFAM" id="SSF158472">
    <property type="entry name" value="HAMP domain-like"/>
    <property type="match status" value="1"/>
</dbReference>
<evidence type="ECO:0000256" key="11">
    <source>
        <dbReference type="ARBA" id="ARBA00022989"/>
    </source>
</evidence>
<evidence type="ECO:0000313" key="17">
    <source>
        <dbReference type="EMBL" id="RNB91417.1"/>
    </source>
</evidence>
<dbReference type="PRINTS" id="PR00344">
    <property type="entry name" value="BCTRLSENSOR"/>
</dbReference>
<evidence type="ECO:0000256" key="3">
    <source>
        <dbReference type="ARBA" id="ARBA00012438"/>
    </source>
</evidence>
<dbReference type="InterPro" id="IPR003594">
    <property type="entry name" value="HATPase_dom"/>
</dbReference>
<dbReference type="Gene3D" id="1.10.287.130">
    <property type="match status" value="1"/>
</dbReference>
<feature type="transmembrane region" description="Helical" evidence="14">
    <location>
        <begin position="178"/>
        <end position="201"/>
    </location>
</feature>
<feature type="transmembrane region" description="Helical" evidence="14">
    <location>
        <begin position="12"/>
        <end position="34"/>
    </location>
</feature>
<dbReference type="InterPro" id="IPR050398">
    <property type="entry name" value="HssS/ArlS-like"/>
</dbReference>
<evidence type="ECO:0000256" key="8">
    <source>
        <dbReference type="ARBA" id="ARBA00022741"/>
    </source>
</evidence>
<keyword evidence="5" id="KW-0597">Phosphoprotein</keyword>
<dbReference type="CDD" id="cd06225">
    <property type="entry name" value="HAMP"/>
    <property type="match status" value="1"/>
</dbReference>
<evidence type="ECO:0000256" key="4">
    <source>
        <dbReference type="ARBA" id="ARBA00022475"/>
    </source>
</evidence>
<dbReference type="SMART" id="SM00304">
    <property type="entry name" value="HAMP"/>
    <property type="match status" value="1"/>
</dbReference>
<keyword evidence="9 17" id="KW-0418">Kinase</keyword>
<dbReference type="InterPro" id="IPR003661">
    <property type="entry name" value="HisK_dim/P_dom"/>
</dbReference>
<keyword evidence="7 14" id="KW-0812">Transmembrane</keyword>
<keyword evidence="10" id="KW-0067">ATP-binding</keyword>
<name>A0A3M8DWQ1_9BACL</name>
<dbReference type="FunFam" id="3.30.565.10:FF:000006">
    <property type="entry name" value="Sensor histidine kinase WalK"/>
    <property type="match status" value="1"/>
</dbReference>
<dbReference type="InterPro" id="IPR036097">
    <property type="entry name" value="HisK_dim/P_sf"/>
</dbReference>
<dbReference type="Proteomes" id="UP000271031">
    <property type="component" value="Unassembled WGS sequence"/>
</dbReference>
<evidence type="ECO:0000256" key="7">
    <source>
        <dbReference type="ARBA" id="ARBA00022692"/>
    </source>
</evidence>
<feature type="domain" description="Histidine kinase" evidence="15">
    <location>
        <begin position="270"/>
        <end position="490"/>
    </location>
</feature>
<dbReference type="EMBL" id="RHHQ01000005">
    <property type="protein sequence ID" value="RNB91417.1"/>
    <property type="molecule type" value="Genomic_DNA"/>
</dbReference>
<dbReference type="GO" id="GO:0005886">
    <property type="term" value="C:plasma membrane"/>
    <property type="evidence" value="ECO:0007669"/>
    <property type="project" value="UniProtKB-SubCell"/>
</dbReference>
<feature type="domain" description="HAMP" evidence="16">
    <location>
        <begin position="203"/>
        <end position="255"/>
    </location>
</feature>
<dbReference type="PROSITE" id="PS50109">
    <property type="entry name" value="HIS_KIN"/>
    <property type="match status" value="1"/>
</dbReference>
<dbReference type="PROSITE" id="PS50885">
    <property type="entry name" value="HAMP"/>
    <property type="match status" value="1"/>
</dbReference>
<dbReference type="GO" id="GO:0000155">
    <property type="term" value="F:phosphorelay sensor kinase activity"/>
    <property type="evidence" value="ECO:0007669"/>
    <property type="project" value="InterPro"/>
</dbReference>
<dbReference type="CDD" id="cd00082">
    <property type="entry name" value="HisKA"/>
    <property type="match status" value="1"/>
</dbReference>
<evidence type="ECO:0000256" key="12">
    <source>
        <dbReference type="ARBA" id="ARBA00023012"/>
    </source>
</evidence>
<dbReference type="Gene3D" id="3.30.565.10">
    <property type="entry name" value="Histidine kinase-like ATPase, C-terminal domain"/>
    <property type="match status" value="1"/>
</dbReference>
<accession>A0A3M8DWQ1</accession>
<dbReference type="PANTHER" id="PTHR45528">
    <property type="entry name" value="SENSOR HISTIDINE KINASE CPXA"/>
    <property type="match status" value="1"/>
</dbReference>
<comment type="subcellular location">
    <subcellularLocation>
        <location evidence="2">Cell membrane</location>
        <topology evidence="2">Multi-pass membrane protein</topology>
    </subcellularLocation>
</comment>
<evidence type="ECO:0000256" key="5">
    <source>
        <dbReference type="ARBA" id="ARBA00022553"/>
    </source>
</evidence>
<proteinExistence type="predicted"/>
<dbReference type="AlphaFoldDB" id="A0A3M8DWQ1"/>
<organism evidence="17 18">
    <name type="scientific">Brevibacillus fluminis</name>
    <dbReference type="NCBI Taxonomy" id="511487"/>
    <lineage>
        <taxon>Bacteria</taxon>
        <taxon>Bacillati</taxon>
        <taxon>Bacillota</taxon>
        <taxon>Bacilli</taxon>
        <taxon>Bacillales</taxon>
        <taxon>Paenibacillaceae</taxon>
        <taxon>Brevibacillus</taxon>
    </lineage>
</organism>
<evidence type="ECO:0000259" key="15">
    <source>
        <dbReference type="PROSITE" id="PS50109"/>
    </source>
</evidence>
<keyword evidence="11 14" id="KW-1133">Transmembrane helix</keyword>
<dbReference type="FunFam" id="1.10.287.130:FF:000001">
    <property type="entry name" value="Two-component sensor histidine kinase"/>
    <property type="match status" value="1"/>
</dbReference>
<evidence type="ECO:0000256" key="6">
    <source>
        <dbReference type="ARBA" id="ARBA00022679"/>
    </source>
</evidence>
<evidence type="ECO:0000256" key="1">
    <source>
        <dbReference type="ARBA" id="ARBA00000085"/>
    </source>
</evidence>
<evidence type="ECO:0000256" key="2">
    <source>
        <dbReference type="ARBA" id="ARBA00004651"/>
    </source>
</evidence>
<dbReference type="InterPro" id="IPR004358">
    <property type="entry name" value="Sig_transdc_His_kin-like_C"/>
</dbReference>
<sequence>MSIRVRLLLSYIAMLVVPIFFFIVAVFFIVLAFLGDIKSAKDFYQIDFGNDESFSRVVAGDQQILTELVGIAKYAPQTFADQQFLRDRDQELNAIKSGLIIRSGNEITYVSPALNSPELLAQLPGYGSGSMKHKNDDLILNQDSYTYQQRDVLVNGKEQVSVFVLKNSGHFQQLAHRFFPLIFIALLVALALTNGLLTYWVSRSILRPLGALKQATEQIKEGNLSFKLVPQTKDEIGALSVAFEEMRGKLKESIELQLQYEENRKELISNISHDLKTPITAIKGYVEGIKDGVANTPEKLDKYLTIIDSKATAMDQLIEELFLFSKLDLKRLPFTFEQVDINEYLQDCTEELQLELEKRGIAATFQPSVKSPLLCTVDRDKLKRVITNIVGNSVKYMDREHGRITLAVQEEKDMVQVQIGDDGPGISAEALPFIFERFYRADQSRNTSTGGSGLGLAIAKQIIEEHGGRIWAESGSNRGTRISFTLRKTEG</sequence>
<keyword evidence="18" id="KW-1185">Reference proteome</keyword>
<dbReference type="SUPFAM" id="SSF47384">
    <property type="entry name" value="Homodimeric domain of signal transducing histidine kinase"/>
    <property type="match status" value="1"/>
</dbReference>
<keyword evidence="4" id="KW-1003">Cell membrane</keyword>
<dbReference type="InterPro" id="IPR005467">
    <property type="entry name" value="His_kinase_dom"/>
</dbReference>
<evidence type="ECO:0000259" key="16">
    <source>
        <dbReference type="PROSITE" id="PS50885"/>
    </source>
</evidence>
<evidence type="ECO:0000256" key="13">
    <source>
        <dbReference type="ARBA" id="ARBA00023136"/>
    </source>
</evidence>
<dbReference type="SUPFAM" id="SSF55874">
    <property type="entry name" value="ATPase domain of HSP90 chaperone/DNA topoisomerase II/histidine kinase"/>
    <property type="match status" value="1"/>
</dbReference>
<dbReference type="GO" id="GO:0005524">
    <property type="term" value="F:ATP binding"/>
    <property type="evidence" value="ECO:0007669"/>
    <property type="project" value="UniProtKB-KW"/>
</dbReference>
<dbReference type="Pfam" id="PF00512">
    <property type="entry name" value="HisKA"/>
    <property type="match status" value="1"/>
</dbReference>
<dbReference type="RefSeq" id="WP_122916809.1">
    <property type="nucleotide sequence ID" value="NZ_RHHQ01000005.1"/>
</dbReference>
<dbReference type="CDD" id="cd00075">
    <property type="entry name" value="HATPase"/>
    <property type="match status" value="1"/>
</dbReference>
<dbReference type="SMART" id="SM00388">
    <property type="entry name" value="HisKA"/>
    <property type="match status" value="1"/>
</dbReference>
<dbReference type="InterPro" id="IPR036890">
    <property type="entry name" value="HATPase_C_sf"/>
</dbReference>
<reference evidence="17 18" key="1">
    <citation type="submission" date="2018-10" db="EMBL/GenBank/DDBJ databases">
        <title>Phylogenomics of Brevibacillus.</title>
        <authorList>
            <person name="Dunlap C."/>
        </authorList>
    </citation>
    <scope>NUCLEOTIDE SEQUENCE [LARGE SCALE GENOMIC DNA]</scope>
    <source>
        <strain evidence="17 18">JCM 15716</strain>
    </source>
</reference>
<evidence type="ECO:0000256" key="9">
    <source>
        <dbReference type="ARBA" id="ARBA00022777"/>
    </source>
</evidence>
<keyword evidence="12" id="KW-0902">Two-component regulatory system</keyword>
<keyword evidence="6" id="KW-0808">Transferase</keyword>
<dbReference type="Gene3D" id="6.10.340.10">
    <property type="match status" value="1"/>
</dbReference>
<keyword evidence="8" id="KW-0547">Nucleotide-binding</keyword>
<dbReference type="SMART" id="SM00387">
    <property type="entry name" value="HATPase_c"/>
    <property type="match status" value="1"/>
</dbReference>
<gene>
    <name evidence="17" type="ORF">EDM56_05085</name>
</gene>
<dbReference type="InterPro" id="IPR003660">
    <property type="entry name" value="HAMP_dom"/>
</dbReference>
<protein>
    <recommendedName>
        <fullName evidence="3">histidine kinase</fullName>
        <ecNumber evidence="3">2.7.13.3</ecNumber>
    </recommendedName>
</protein>
<dbReference type="EC" id="2.7.13.3" evidence="3"/>
<evidence type="ECO:0000313" key="18">
    <source>
        <dbReference type="Proteomes" id="UP000271031"/>
    </source>
</evidence>
<evidence type="ECO:0000256" key="14">
    <source>
        <dbReference type="SAM" id="Phobius"/>
    </source>
</evidence>
<comment type="caution">
    <text evidence="17">The sequence shown here is derived from an EMBL/GenBank/DDBJ whole genome shotgun (WGS) entry which is preliminary data.</text>
</comment>
<dbReference type="Pfam" id="PF02518">
    <property type="entry name" value="HATPase_c"/>
    <property type="match status" value="1"/>
</dbReference>
<dbReference type="PANTHER" id="PTHR45528:SF1">
    <property type="entry name" value="SENSOR HISTIDINE KINASE CPXA"/>
    <property type="match status" value="1"/>
</dbReference>
<keyword evidence="13 14" id="KW-0472">Membrane</keyword>